<evidence type="ECO:0000313" key="1">
    <source>
        <dbReference type="EMBL" id="KXV59866.1"/>
    </source>
</evidence>
<proteinExistence type="predicted"/>
<protein>
    <submittedName>
        <fullName evidence="1">Uncharacterized protein</fullName>
    </submittedName>
</protein>
<comment type="caution">
    <text evidence="1">The sequence shown here is derived from an EMBL/GenBank/DDBJ whole genome shotgun (WGS) entry which is preliminary data.</text>
</comment>
<sequence length="106" mass="12069">MTGTDQTARFPDTQGLIEMRRVAGRERIINGRFPDDLHGGKNIENRALADAALLALFQQLDKRALVLMIGWIAERCRLISSCHAGKLRSPCRRMWRRTRYGKDAST</sequence>
<name>A0A149U3D8_9PROT</name>
<gene>
    <name evidence="1" type="ORF">AD948_07300</name>
</gene>
<reference evidence="1 2" key="1">
    <citation type="submission" date="2015-06" db="EMBL/GenBank/DDBJ databases">
        <title>Improved classification and identification of acetic acid bacteria using matrix-assisted laser desorption/ionization time-of-flight mass spectrometry; Gluconobacter nephelii and Gluconobacter uchimurae are later heterotypic synonyms of Gluconobacter japonicus and Gluconobacter oxydans, respectively.</title>
        <authorList>
            <person name="Li L."/>
            <person name="Cleenwerck I."/>
            <person name="De Vuyst L."/>
            <person name="Vandamme P."/>
        </authorList>
    </citation>
    <scope>NUCLEOTIDE SEQUENCE [LARGE SCALE GENOMIC DNA]</scope>
    <source>
        <strain evidence="1 2">LMG 23690</strain>
    </source>
</reference>
<dbReference type="EMBL" id="LHZU01000123">
    <property type="protein sequence ID" value="KXV59866.1"/>
    <property type="molecule type" value="Genomic_DNA"/>
</dbReference>
<accession>A0A149U3D8</accession>
<organism evidence="1 2">
    <name type="scientific">Acetobacter senegalensis</name>
    <dbReference type="NCBI Taxonomy" id="446692"/>
    <lineage>
        <taxon>Bacteria</taxon>
        <taxon>Pseudomonadati</taxon>
        <taxon>Pseudomonadota</taxon>
        <taxon>Alphaproteobacteria</taxon>
        <taxon>Acetobacterales</taxon>
        <taxon>Acetobacteraceae</taxon>
        <taxon>Acetobacter</taxon>
    </lineage>
</organism>
<evidence type="ECO:0000313" key="2">
    <source>
        <dbReference type="Proteomes" id="UP000075360"/>
    </source>
</evidence>
<dbReference type="Proteomes" id="UP000075360">
    <property type="component" value="Unassembled WGS sequence"/>
</dbReference>
<dbReference type="AlphaFoldDB" id="A0A149U3D8"/>